<feature type="compositionally biased region" description="Basic and acidic residues" evidence="1">
    <location>
        <begin position="257"/>
        <end position="271"/>
    </location>
</feature>
<accession>A0ABS6AKQ3</accession>
<gene>
    <name evidence="4" type="ORF">KNW02_13640</name>
</gene>
<evidence type="ECO:0008006" key="6">
    <source>
        <dbReference type="Google" id="ProtNLM"/>
    </source>
</evidence>
<feature type="region of interest" description="Disordered" evidence="1">
    <location>
        <begin position="257"/>
        <end position="287"/>
    </location>
</feature>
<organism evidence="4 5">
    <name type="scientific">Paracoccus marinaquae</name>
    <dbReference type="NCBI Taxonomy" id="2841926"/>
    <lineage>
        <taxon>Bacteria</taxon>
        <taxon>Pseudomonadati</taxon>
        <taxon>Pseudomonadota</taxon>
        <taxon>Alphaproteobacteria</taxon>
        <taxon>Rhodobacterales</taxon>
        <taxon>Paracoccaceae</taxon>
        <taxon>Paracoccus</taxon>
    </lineage>
</organism>
<feature type="domain" description="Plasmid replication protein C N-terminal" evidence="2">
    <location>
        <begin position="9"/>
        <end position="169"/>
    </location>
</feature>
<evidence type="ECO:0000259" key="2">
    <source>
        <dbReference type="Pfam" id="PF03428"/>
    </source>
</evidence>
<dbReference type="Pfam" id="PF11800">
    <property type="entry name" value="RP-C_C"/>
    <property type="match status" value="1"/>
</dbReference>
<sequence>MAFQRAAHPAATRAYRDTEDEHPTLPGNMQRDSFAALVERVAPRLGVGPAAAHAFVRLASMTRPSDWTSPDRTPFIYAEAGEVAKMLGLSQPRTRAITCELERAGLVERRTGANGSRSRAAGTGLYFGAAIARAAELKVLDDQLAAERQQEIFLRGQRSTHKRHLIRALEGLSEISPHCPEAEAIRHEADTWPSADRLHRMDLAALESHVDEADQLCRTALDLLQKREKTSGGPLENKRSYIQDTTEESLVSCNETVDRRSAGKPAHDKSHVVPPDGGPNCREKDDGAASGALKSEFIARLGPQRLFDLASPEMQLYLCGRAEPEYLRFHDFVWAAERRVPELGISPDAWNTAREAMGEDSAMLSILILDARKSEPGHVIFKPGGYLRAMTERYRRGELYLIRSLIGLSERQRAGQGS</sequence>
<feature type="region of interest" description="Disordered" evidence="1">
    <location>
        <begin position="1"/>
        <end position="29"/>
    </location>
</feature>
<feature type="compositionally biased region" description="Basic and acidic residues" evidence="1">
    <location>
        <begin position="14"/>
        <end position="23"/>
    </location>
</feature>
<name>A0ABS6AKQ3_9RHOB</name>
<comment type="caution">
    <text evidence="4">The sequence shown here is derived from an EMBL/GenBank/DDBJ whole genome shotgun (WGS) entry which is preliminary data.</text>
</comment>
<dbReference type="EMBL" id="JAHKNG010000025">
    <property type="protein sequence ID" value="MBU3031160.1"/>
    <property type="molecule type" value="Genomic_DNA"/>
</dbReference>
<proteinExistence type="predicted"/>
<evidence type="ECO:0000259" key="3">
    <source>
        <dbReference type="Pfam" id="PF11800"/>
    </source>
</evidence>
<evidence type="ECO:0000313" key="5">
    <source>
        <dbReference type="Proteomes" id="UP001166191"/>
    </source>
</evidence>
<dbReference type="InterPro" id="IPR021760">
    <property type="entry name" value="RepC_C"/>
</dbReference>
<keyword evidence="5" id="KW-1185">Reference proteome</keyword>
<reference evidence="4" key="1">
    <citation type="submission" date="2021-06" db="EMBL/GenBank/DDBJ databases">
        <title>Paracoccus bacterium XHP0099 sp. nov., isolated from the surface waters of the Yellow Sea.</title>
        <authorList>
            <person name="Xue H."/>
            <person name="Zhang D."/>
        </authorList>
    </citation>
    <scope>NUCLEOTIDE SEQUENCE</scope>
    <source>
        <strain evidence="4">XHP0099</strain>
    </source>
</reference>
<evidence type="ECO:0000313" key="4">
    <source>
        <dbReference type="EMBL" id="MBU3031160.1"/>
    </source>
</evidence>
<dbReference type="RefSeq" id="WP_216033833.1">
    <property type="nucleotide sequence ID" value="NZ_JAHKNG010000025.1"/>
</dbReference>
<dbReference type="Pfam" id="PF03428">
    <property type="entry name" value="RP-C"/>
    <property type="match status" value="1"/>
</dbReference>
<evidence type="ECO:0000256" key="1">
    <source>
        <dbReference type="SAM" id="MobiDB-lite"/>
    </source>
</evidence>
<feature type="domain" description="Plasmid replication protein C C-terminal" evidence="3">
    <location>
        <begin position="311"/>
        <end position="409"/>
    </location>
</feature>
<protein>
    <recommendedName>
        <fullName evidence="6">Replication protein-C C-terminal domain-containing protein</fullName>
    </recommendedName>
</protein>
<dbReference type="InterPro" id="IPR005090">
    <property type="entry name" value="RepC_N"/>
</dbReference>
<dbReference type="Proteomes" id="UP001166191">
    <property type="component" value="Unassembled WGS sequence"/>
</dbReference>